<dbReference type="InterPro" id="IPR013656">
    <property type="entry name" value="PAS_4"/>
</dbReference>
<accession>A0A4R3HYZ9</accession>
<evidence type="ECO:0000313" key="10">
    <source>
        <dbReference type="Proteomes" id="UP000295382"/>
    </source>
</evidence>
<dbReference type="PROSITE" id="PS50110">
    <property type="entry name" value="RESPONSE_REGULATORY"/>
    <property type="match status" value="1"/>
</dbReference>
<evidence type="ECO:0000259" key="8">
    <source>
        <dbReference type="PROSITE" id="PS50887"/>
    </source>
</evidence>
<dbReference type="SUPFAM" id="SSF52172">
    <property type="entry name" value="CheY-like"/>
    <property type="match status" value="1"/>
</dbReference>
<dbReference type="SUPFAM" id="SSF55073">
    <property type="entry name" value="Nucleotide cyclase"/>
    <property type="match status" value="1"/>
</dbReference>
<dbReference type="GO" id="GO:0000160">
    <property type="term" value="P:phosphorelay signal transduction system"/>
    <property type="evidence" value="ECO:0007669"/>
    <property type="project" value="InterPro"/>
</dbReference>
<dbReference type="InterPro" id="IPR052155">
    <property type="entry name" value="Biofilm_reg_signaling"/>
</dbReference>
<keyword evidence="3" id="KW-0597">Phosphoprotein</keyword>
<gene>
    <name evidence="9" type="ORF">EDC30_102197</name>
</gene>
<evidence type="ECO:0000259" key="7">
    <source>
        <dbReference type="PROSITE" id="PS50883"/>
    </source>
</evidence>
<dbReference type="InterPro" id="IPR035919">
    <property type="entry name" value="EAL_sf"/>
</dbReference>
<dbReference type="AlphaFoldDB" id="A0A4R3HYZ9"/>
<dbReference type="CDD" id="cd01949">
    <property type="entry name" value="GGDEF"/>
    <property type="match status" value="1"/>
</dbReference>
<dbReference type="SMART" id="SM00448">
    <property type="entry name" value="REC"/>
    <property type="match status" value="1"/>
</dbReference>
<dbReference type="PROSITE" id="PS50887">
    <property type="entry name" value="GGDEF"/>
    <property type="match status" value="1"/>
</dbReference>
<evidence type="ECO:0000259" key="4">
    <source>
        <dbReference type="PROSITE" id="PS50110"/>
    </source>
</evidence>
<evidence type="ECO:0000259" key="6">
    <source>
        <dbReference type="PROSITE" id="PS50113"/>
    </source>
</evidence>
<dbReference type="GO" id="GO:0016301">
    <property type="term" value="F:kinase activity"/>
    <property type="evidence" value="ECO:0007669"/>
    <property type="project" value="UniProtKB-KW"/>
</dbReference>
<dbReference type="SUPFAM" id="SSF55785">
    <property type="entry name" value="PYP-like sensor domain (PAS domain)"/>
    <property type="match status" value="1"/>
</dbReference>
<dbReference type="InterPro" id="IPR001789">
    <property type="entry name" value="Sig_transdc_resp-reg_receiver"/>
</dbReference>
<dbReference type="Pfam" id="PF13185">
    <property type="entry name" value="GAF_2"/>
    <property type="match status" value="1"/>
</dbReference>
<dbReference type="SUPFAM" id="SSF55781">
    <property type="entry name" value="GAF domain-like"/>
    <property type="match status" value="1"/>
</dbReference>
<dbReference type="Gene3D" id="3.20.20.450">
    <property type="entry name" value="EAL domain"/>
    <property type="match status" value="1"/>
</dbReference>
<dbReference type="InterPro" id="IPR003018">
    <property type="entry name" value="GAF"/>
</dbReference>
<dbReference type="InterPro" id="IPR000160">
    <property type="entry name" value="GGDEF_dom"/>
</dbReference>
<dbReference type="Gene3D" id="3.40.50.2300">
    <property type="match status" value="1"/>
</dbReference>
<dbReference type="PANTHER" id="PTHR44757">
    <property type="entry name" value="DIGUANYLATE CYCLASE DGCP"/>
    <property type="match status" value="1"/>
</dbReference>
<evidence type="ECO:0000256" key="3">
    <source>
        <dbReference type="PROSITE-ProRule" id="PRU00169"/>
    </source>
</evidence>
<dbReference type="Pfam" id="PF00072">
    <property type="entry name" value="Response_reg"/>
    <property type="match status" value="1"/>
</dbReference>
<dbReference type="Pfam" id="PF08448">
    <property type="entry name" value="PAS_4"/>
    <property type="match status" value="1"/>
</dbReference>
<dbReference type="SMART" id="SM00052">
    <property type="entry name" value="EAL"/>
    <property type="match status" value="1"/>
</dbReference>
<dbReference type="InterPro" id="IPR029016">
    <property type="entry name" value="GAF-like_dom_sf"/>
</dbReference>
<dbReference type="SUPFAM" id="SSF141868">
    <property type="entry name" value="EAL domain-like"/>
    <property type="match status" value="1"/>
</dbReference>
<protein>
    <submittedName>
        <fullName evidence="9">PAS domain S-box-containing protein/diguanylate cyclase (GGDEF)-like protein</fullName>
    </submittedName>
</protein>
<dbReference type="Pfam" id="PF00563">
    <property type="entry name" value="EAL"/>
    <property type="match status" value="1"/>
</dbReference>
<keyword evidence="10" id="KW-1185">Reference proteome</keyword>
<sequence length="937" mass="104685">MNNNINQPNLIPEILIVEDSETQANQLAHLLSHNGYRVRVAKDGAAGLIQARQTKPTLIISDIAMPHMDGFEMCRELKKDEDLQDVPVILLTALSSLYDVIKGLDCGADNFIRKPFEEKNLLSRIRFILANHELRSSERVQLGMKISLGGQTHFVTAERQQIFDLLISTYEEAIQMTEELRAQQRQIARSYQSIEGLYQIAATLNPAITEQEVAEKALERALDLPGVTGGCIRLFDADDRFRTVAAHGLDFQASLSAACSGCICHDKLVAGTLQSAEVVECPFLAKHHSSDPSARSHVSVPLTVGQRTLGVMNLTGDLKSISRDEDFQVLDTVGNQIAVALERANLYAHMEHLVQERTEALQAERNQLSAVVNTTGALVVLIDTQGRIEAFNPACENALGWRRDEVRGRYFLDLFMSPERVERAKAYYEKMVAGELPPEVHTEWLARDGSKRNILWSPTFLRNPDGSIQYFLATGIDVSELRQAEEKVQYLSNFDMLTGLPNRVLFKATLALLQDMATSDKCIGGLMMIDFPRLPFIRESLGGKVEQELLLQIAGRIREWGNEPSRRFARLGDSSFAAMDVGQSAAEFAGVARQLLSQLDQAFLVQQQELHLEAFIGIAVYPNDSQDFDTLVQCAEVAMRRAHDSKTMRYEFYTPELNRGANERFKLESDLRRAVGQDELVLHYQPQVDLRTGRVVGMEALIRWQHPEFGLIPPGRFIAIAEETGLIVPIGAWVLRTACVQIREWQRAGQSELRIGINLSARQFEQHDLASMIAAVLEETGLEARFLDLELTESMVMKDVETAIGILNDLKTLGVQLSIDDFGTGYSSLSYLKRFPIDVLKIDQSFVRGIAQHSNDAAISGAIISMAHSLGIRVIAEGVETEEQCAYLSQKLCEEIQGYLFSEPLPASEIEVLLRDGKQLPMHLLRQKQQPMLQVAS</sequence>
<feature type="domain" description="Response regulatory" evidence="4">
    <location>
        <begin position="13"/>
        <end position="129"/>
    </location>
</feature>
<proteinExistence type="predicted"/>
<dbReference type="NCBIfam" id="TIGR00229">
    <property type="entry name" value="sensory_box"/>
    <property type="match status" value="1"/>
</dbReference>
<feature type="domain" description="EAL" evidence="7">
    <location>
        <begin position="664"/>
        <end position="918"/>
    </location>
</feature>
<dbReference type="InterPro" id="IPR011006">
    <property type="entry name" value="CheY-like_superfamily"/>
</dbReference>
<dbReference type="PANTHER" id="PTHR44757:SF2">
    <property type="entry name" value="BIOFILM ARCHITECTURE MAINTENANCE PROTEIN MBAA"/>
    <property type="match status" value="1"/>
</dbReference>
<dbReference type="PROSITE" id="PS50112">
    <property type="entry name" value="PAS"/>
    <property type="match status" value="1"/>
</dbReference>
<dbReference type="SMART" id="SM00267">
    <property type="entry name" value="GGDEF"/>
    <property type="match status" value="1"/>
</dbReference>
<keyword evidence="1" id="KW-0808">Transferase</keyword>
<feature type="domain" description="PAC" evidence="6">
    <location>
        <begin position="438"/>
        <end position="490"/>
    </location>
</feature>
<dbReference type="InterPro" id="IPR035965">
    <property type="entry name" value="PAS-like_dom_sf"/>
</dbReference>
<keyword evidence="2" id="KW-0418">Kinase</keyword>
<evidence type="ECO:0000256" key="1">
    <source>
        <dbReference type="ARBA" id="ARBA00022679"/>
    </source>
</evidence>
<dbReference type="SMART" id="SM00065">
    <property type="entry name" value="GAF"/>
    <property type="match status" value="1"/>
</dbReference>
<dbReference type="Gene3D" id="3.30.450.20">
    <property type="entry name" value="PAS domain"/>
    <property type="match status" value="1"/>
</dbReference>
<feature type="modified residue" description="4-aspartylphosphate" evidence="3">
    <location>
        <position position="62"/>
    </location>
</feature>
<evidence type="ECO:0000259" key="5">
    <source>
        <dbReference type="PROSITE" id="PS50112"/>
    </source>
</evidence>
<dbReference type="CDD" id="cd00130">
    <property type="entry name" value="PAS"/>
    <property type="match status" value="1"/>
</dbReference>
<dbReference type="EMBL" id="SLZQ01000002">
    <property type="protein sequence ID" value="TCS38458.1"/>
    <property type="molecule type" value="Genomic_DNA"/>
</dbReference>
<dbReference type="Gene3D" id="3.30.70.270">
    <property type="match status" value="1"/>
</dbReference>
<organism evidence="9 10">
    <name type="scientific">Paucimonas lemoignei</name>
    <name type="common">Pseudomonas lemoignei</name>
    <dbReference type="NCBI Taxonomy" id="29443"/>
    <lineage>
        <taxon>Bacteria</taxon>
        <taxon>Pseudomonadati</taxon>
        <taxon>Pseudomonadota</taxon>
        <taxon>Betaproteobacteria</taxon>
        <taxon>Burkholderiales</taxon>
        <taxon>Burkholderiaceae</taxon>
        <taxon>Paucimonas</taxon>
    </lineage>
</organism>
<evidence type="ECO:0000313" key="9">
    <source>
        <dbReference type="EMBL" id="TCS38458.1"/>
    </source>
</evidence>
<dbReference type="RefSeq" id="WP_132257530.1">
    <property type="nucleotide sequence ID" value="NZ_SLZQ01000002.1"/>
</dbReference>
<dbReference type="PROSITE" id="PS50883">
    <property type="entry name" value="EAL"/>
    <property type="match status" value="1"/>
</dbReference>
<dbReference type="InterPro" id="IPR001633">
    <property type="entry name" value="EAL_dom"/>
</dbReference>
<reference evidence="9 10" key="1">
    <citation type="submission" date="2019-03" db="EMBL/GenBank/DDBJ databases">
        <title>Genomic Encyclopedia of Type Strains, Phase IV (KMG-IV): sequencing the most valuable type-strain genomes for metagenomic binning, comparative biology and taxonomic classification.</title>
        <authorList>
            <person name="Goeker M."/>
        </authorList>
    </citation>
    <scope>NUCLEOTIDE SEQUENCE [LARGE SCALE GENOMIC DNA]</scope>
    <source>
        <strain evidence="9 10">DSM 7445</strain>
    </source>
</reference>
<dbReference type="CDD" id="cd01948">
    <property type="entry name" value="EAL"/>
    <property type="match status" value="1"/>
</dbReference>
<dbReference type="SMART" id="SM00091">
    <property type="entry name" value="PAS"/>
    <property type="match status" value="1"/>
</dbReference>
<evidence type="ECO:0000256" key="2">
    <source>
        <dbReference type="ARBA" id="ARBA00022777"/>
    </source>
</evidence>
<feature type="domain" description="PAS" evidence="5">
    <location>
        <begin position="364"/>
        <end position="435"/>
    </location>
</feature>
<comment type="caution">
    <text evidence="9">The sequence shown here is derived from an EMBL/GenBank/DDBJ whole genome shotgun (WGS) entry which is preliminary data.</text>
</comment>
<dbReference type="InterPro" id="IPR043128">
    <property type="entry name" value="Rev_trsase/Diguanyl_cyclase"/>
</dbReference>
<dbReference type="InterPro" id="IPR000014">
    <property type="entry name" value="PAS"/>
</dbReference>
<dbReference type="PROSITE" id="PS50113">
    <property type="entry name" value="PAC"/>
    <property type="match status" value="1"/>
</dbReference>
<dbReference type="NCBIfam" id="TIGR00254">
    <property type="entry name" value="GGDEF"/>
    <property type="match status" value="1"/>
</dbReference>
<dbReference type="Proteomes" id="UP000295382">
    <property type="component" value="Unassembled WGS sequence"/>
</dbReference>
<dbReference type="FunFam" id="3.20.20.450:FF:000001">
    <property type="entry name" value="Cyclic di-GMP phosphodiesterase yahA"/>
    <property type="match status" value="1"/>
</dbReference>
<dbReference type="InterPro" id="IPR029787">
    <property type="entry name" value="Nucleotide_cyclase"/>
</dbReference>
<name>A0A4R3HYZ9_PAULE</name>
<feature type="domain" description="GGDEF" evidence="8">
    <location>
        <begin position="522"/>
        <end position="655"/>
    </location>
</feature>
<dbReference type="Pfam" id="PF00990">
    <property type="entry name" value="GGDEF"/>
    <property type="match status" value="1"/>
</dbReference>
<dbReference type="OrthoDB" id="9813903at2"/>
<dbReference type="InterPro" id="IPR000700">
    <property type="entry name" value="PAS-assoc_C"/>
</dbReference>
<dbReference type="Gene3D" id="3.30.450.40">
    <property type="match status" value="1"/>
</dbReference>